<evidence type="ECO:0000313" key="1">
    <source>
        <dbReference type="EMBL" id="MDH5832314.1"/>
    </source>
</evidence>
<evidence type="ECO:0008006" key="3">
    <source>
        <dbReference type="Google" id="ProtNLM"/>
    </source>
</evidence>
<keyword evidence="2" id="KW-1185">Reference proteome</keyword>
<dbReference type="Proteomes" id="UP001156873">
    <property type="component" value="Unassembled WGS sequence"/>
</dbReference>
<comment type="caution">
    <text evidence="1">The sequence shown here is derived from an EMBL/GenBank/DDBJ whole genome shotgun (WGS) entry which is preliminary data.</text>
</comment>
<protein>
    <recommendedName>
        <fullName evidence="3">Barstar (barnase inhibitor) domain-containing protein</fullName>
    </recommendedName>
</protein>
<evidence type="ECO:0000313" key="2">
    <source>
        <dbReference type="Proteomes" id="UP001156873"/>
    </source>
</evidence>
<dbReference type="EMBL" id="JARXRO010000001">
    <property type="protein sequence ID" value="MDH5832314.1"/>
    <property type="molecule type" value="Genomic_DNA"/>
</dbReference>
<sequence length="119" mass="13493">MVVIRQHGTNSELFDISKFLVDVDRFVKPDSWHITIDDCMGDRALEIEQLTAVGLSMSDREFRALYRGIYQTIEGRFIGLAGGERVFELLAVDSSFWEVTGSPAFESHMLATYGAWQRA</sequence>
<name>A0ABT6JNQ0_9GAMM</name>
<reference evidence="1 2" key="1">
    <citation type="submission" date="2023-04" db="EMBL/GenBank/DDBJ databases">
        <title>Luteimonas sp. M1R5S59.</title>
        <authorList>
            <person name="Sun J.-Q."/>
        </authorList>
    </citation>
    <scope>NUCLEOTIDE SEQUENCE [LARGE SCALE GENOMIC DNA]</scope>
    <source>
        <strain evidence="1 2">M1R5S59</strain>
    </source>
</reference>
<dbReference type="RefSeq" id="WP_280576485.1">
    <property type="nucleotide sequence ID" value="NZ_JARXRO010000001.1"/>
</dbReference>
<organism evidence="1 2">
    <name type="scientific">Luteimonas kalidii</name>
    <dbReference type="NCBI Taxonomy" id="3042025"/>
    <lineage>
        <taxon>Bacteria</taxon>
        <taxon>Pseudomonadati</taxon>
        <taxon>Pseudomonadota</taxon>
        <taxon>Gammaproteobacteria</taxon>
        <taxon>Lysobacterales</taxon>
        <taxon>Lysobacteraceae</taxon>
        <taxon>Luteimonas</taxon>
    </lineage>
</organism>
<proteinExistence type="predicted"/>
<accession>A0ABT6JNQ0</accession>
<gene>
    <name evidence="1" type="ORF">QFW81_00005</name>
</gene>